<keyword evidence="6" id="KW-1185">Reference proteome</keyword>
<dbReference type="STRING" id="134605.HMPREF3206_00339"/>
<dbReference type="AlphaFoldDB" id="A0A133NJX7"/>
<evidence type="ECO:0000313" key="5">
    <source>
        <dbReference type="EMBL" id="KXA16571.1"/>
    </source>
</evidence>
<dbReference type="Gene3D" id="1.10.10.10">
    <property type="entry name" value="Winged helix-like DNA-binding domain superfamily/Winged helix DNA-binding domain"/>
    <property type="match status" value="1"/>
</dbReference>
<gene>
    <name evidence="5" type="ORF">HMPREF3206_00339</name>
</gene>
<evidence type="ECO:0000256" key="1">
    <source>
        <dbReference type="ARBA" id="ARBA00023015"/>
    </source>
</evidence>
<dbReference type="SUPFAM" id="SSF51206">
    <property type="entry name" value="cAMP-binding domain-like"/>
    <property type="match status" value="1"/>
</dbReference>
<keyword evidence="1" id="KW-0805">Transcription regulation</keyword>
<dbReference type="InterPro" id="IPR018490">
    <property type="entry name" value="cNMP-bd_dom_sf"/>
</dbReference>
<keyword evidence="2" id="KW-0238">DNA-binding</keyword>
<protein>
    <submittedName>
        <fullName evidence="5">Transcriptional regulator, Crp/Fnr family</fullName>
    </submittedName>
</protein>
<dbReference type="Pfam" id="PF13545">
    <property type="entry name" value="HTH_Crp_2"/>
    <property type="match status" value="1"/>
</dbReference>
<name>A0A133NJX7_9FUSO</name>
<feature type="domain" description="HTH crp-type" evidence="4">
    <location>
        <begin position="165"/>
        <end position="211"/>
    </location>
</feature>
<evidence type="ECO:0000256" key="3">
    <source>
        <dbReference type="ARBA" id="ARBA00023163"/>
    </source>
</evidence>
<evidence type="ECO:0000256" key="2">
    <source>
        <dbReference type="ARBA" id="ARBA00023125"/>
    </source>
</evidence>
<dbReference type="Proteomes" id="UP000070617">
    <property type="component" value="Unassembled WGS sequence"/>
</dbReference>
<keyword evidence="3" id="KW-0804">Transcription</keyword>
<dbReference type="InterPro" id="IPR014710">
    <property type="entry name" value="RmlC-like_jellyroll"/>
</dbReference>
<sequence length="220" mass="25666">MIKKEDRIYFEKLFPFWEKLTHQEKNYFIINSRTMTFTKGVDISSSPECFGLTIIKNGKIRVFLTSKEGKELSLFFLETMDIGVLTAQCIYPKLQVSINLHTEEVTEVIVMNPEAFSLMRKRNSEVSDFNMDLIYTRFSEIIEQMETALFVPLSVRLIRYLLKQEKKELIITQEEIARHLGSAREVITRNLKLLQNAGCLQVSRGKIQILSEEKLKTMLD</sequence>
<dbReference type="SMART" id="SM00419">
    <property type="entry name" value="HTH_CRP"/>
    <property type="match status" value="1"/>
</dbReference>
<evidence type="ECO:0000313" key="6">
    <source>
        <dbReference type="Proteomes" id="UP000070617"/>
    </source>
</evidence>
<dbReference type="SUPFAM" id="SSF46785">
    <property type="entry name" value="Winged helix' DNA-binding domain"/>
    <property type="match status" value="1"/>
</dbReference>
<dbReference type="GO" id="GO:0006355">
    <property type="term" value="P:regulation of DNA-templated transcription"/>
    <property type="evidence" value="ECO:0007669"/>
    <property type="project" value="InterPro"/>
</dbReference>
<dbReference type="RefSeq" id="WP_008801124.1">
    <property type="nucleotide sequence ID" value="NZ_KQ956514.1"/>
</dbReference>
<proteinExistence type="predicted"/>
<accession>A0A133NJX7</accession>
<reference evidence="6" key="1">
    <citation type="submission" date="2016-01" db="EMBL/GenBank/DDBJ databases">
        <authorList>
            <person name="Mitreva M."/>
            <person name="Pepin K.H."/>
            <person name="Mihindukulasuriya K.A."/>
            <person name="Fulton R."/>
            <person name="Fronick C."/>
            <person name="O'Laughlin M."/>
            <person name="Miner T."/>
            <person name="Herter B."/>
            <person name="Rosa B.A."/>
            <person name="Cordes M."/>
            <person name="Tomlinson C."/>
            <person name="Wollam A."/>
            <person name="Palsikar V.B."/>
            <person name="Mardis E.R."/>
            <person name="Wilson R.K."/>
        </authorList>
    </citation>
    <scope>NUCLEOTIDE SEQUENCE [LARGE SCALE GENOMIC DNA]</scope>
    <source>
        <strain evidence="6">CMW8396</strain>
    </source>
</reference>
<dbReference type="GO" id="GO:0003677">
    <property type="term" value="F:DNA binding"/>
    <property type="evidence" value="ECO:0007669"/>
    <property type="project" value="UniProtKB-KW"/>
</dbReference>
<dbReference type="InterPro" id="IPR036388">
    <property type="entry name" value="WH-like_DNA-bd_sf"/>
</dbReference>
<dbReference type="InterPro" id="IPR012318">
    <property type="entry name" value="HTH_CRP"/>
</dbReference>
<dbReference type="EMBL" id="LRPX01000008">
    <property type="protein sequence ID" value="KXA16571.1"/>
    <property type="molecule type" value="Genomic_DNA"/>
</dbReference>
<organism evidence="5 6">
    <name type="scientific">Fusobacterium equinum</name>
    <dbReference type="NCBI Taxonomy" id="134605"/>
    <lineage>
        <taxon>Bacteria</taxon>
        <taxon>Fusobacteriati</taxon>
        <taxon>Fusobacteriota</taxon>
        <taxon>Fusobacteriia</taxon>
        <taxon>Fusobacteriales</taxon>
        <taxon>Fusobacteriaceae</taxon>
        <taxon>Fusobacterium</taxon>
    </lineage>
</organism>
<evidence type="ECO:0000259" key="4">
    <source>
        <dbReference type="SMART" id="SM00419"/>
    </source>
</evidence>
<dbReference type="Gene3D" id="2.60.120.10">
    <property type="entry name" value="Jelly Rolls"/>
    <property type="match status" value="1"/>
</dbReference>
<dbReference type="InterPro" id="IPR036390">
    <property type="entry name" value="WH_DNA-bd_sf"/>
</dbReference>
<dbReference type="PATRIC" id="fig|134605.3.peg.340"/>
<comment type="caution">
    <text evidence="5">The sequence shown here is derived from an EMBL/GenBank/DDBJ whole genome shotgun (WGS) entry which is preliminary data.</text>
</comment>